<feature type="transmembrane region" description="Helical" evidence="2">
    <location>
        <begin position="121"/>
        <end position="138"/>
    </location>
</feature>
<dbReference type="AlphaFoldDB" id="A0A0S4V1N5"/>
<accession>A0A0S4V1N5</accession>
<organism evidence="4">
    <name type="scientific">Ralstonia solanacearum</name>
    <name type="common">Pseudomonas solanacearum</name>
    <dbReference type="NCBI Taxonomy" id="305"/>
    <lineage>
        <taxon>Bacteria</taxon>
        <taxon>Pseudomonadati</taxon>
        <taxon>Pseudomonadota</taxon>
        <taxon>Betaproteobacteria</taxon>
        <taxon>Burkholderiales</taxon>
        <taxon>Burkholderiaceae</taxon>
        <taxon>Ralstonia</taxon>
        <taxon>Ralstonia solanacearum species complex</taxon>
    </lineage>
</organism>
<evidence type="ECO:0000259" key="3">
    <source>
        <dbReference type="Pfam" id="PF14020"/>
    </source>
</evidence>
<proteinExistence type="predicted"/>
<sequence length="367" mass="40278">MGFYIRQSVKVGPLRFNFSKSGVGVSAGVKGLRVGTGPRGNYIHMGGGGLYYRTTFPKGSSRTPARANPSYVPNHSRPQHETNAGTVGPMEEIQSAAVQQLVDTTSADVLAQIERKRRIPNYWKVVALASVILFFMAMNNGVQGVALALLAILLVVVVGVVLYFNKVSKTIVFFYDLEEPARSAYEALTRAFEPVFQASRKWRINSKGDVLNRKYHAGAGQVVSRSALTATEQGASFIKTNIPVPSLEGKHLQLYFYPDRVLVFDGQRVGAINYSELRLETAVSRFIEEEGVPRDSRVVDTTWKYVNKNGGPDRRFKNNTEIPVVEYEKIHFSSASGLNELFQVSRAGAASGIAGAIRAMARHSSSP</sequence>
<dbReference type="Pfam" id="PF14020">
    <property type="entry name" value="DUF4236"/>
    <property type="match status" value="1"/>
</dbReference>
<feature type="domain" description="DUF4236" evidence="3">
    <location>
        <begin position="3"/>
        <end position="53"/>
    </location>
</feature>
<feature type="transmembrane region" description="Helical" evidence="2">
    <location>
        <begin position="144"/>
        <end position="164"/>
    </location>
</feature>
<keyword evidence="2" id="KW-0472">Membrane</keyword>
<reference evidence="4" key="1">
    <citation type="submission" date="2015-10" db="EMBL/GenBank/DDBJ databases">
        <authorList>
            <person name="Gilbert D.G."/>
        </authorList>
    </citation>
    <scope>NUCLEOTIDE SEQUENCE</scope>
    <source>
        <strain evidence="4">Phyl III-seqv23</strain>
    </source>
</reference>
<name>A0A0S4V1N5_RALSL</name>
<keyword evidence="2" id="KW-1133">Transmembrane helix</keyword>
<evidence type="ECO:0000256" key="2">
    <source>
        <dbReference type="SAM" id="Phobius"/>
    </source>
</evidence>
<gene>
    <name evidence="4" type="ORF">RUN1985_v1_170069</name>
</gene>
<evidence type="ECO:0000256" key="1">
    <source>
        <dbReference type="SAM" id="MobiDB-lite"/>
    </source>
</evidence>
<dbReference type="InterPro" id="IPR025330">
    <property type="entry name" value="DUF4236"/>
</dbReference>
<keyword evidence="2" id="KW-0812">Transmembrane</keyword>
<dbReference type="EMBL" id="LN899824">
    <property type="protein sequence ID" value="CUV28149.1"/>
    <property type="molecule type" value="Genomic_DNA"/>
</dbReference>
<feature type="region of interest" description="Disordered" evidence="1">
    <location>
        <begin position="58"/>
        <end position="83"/>
    </location>
</feature>
<protein>
    <submittedName>
        <fullName evidence="4">Membrane-anchored nucleotide-binding enzyme</fullName>
    </submittedName>
</protein>
<evidence type="ECO:0000313" key="4">
    <source>
        <dbReference type="EMBL" id="CUV28149.1"/>
    </source>
</evidence>